<organism evidence="7 8">
    <name type="scientific">Malus baccata</name>
    <name type="common">Siberian crab apple</name>
    <name type="synonym">Pyrus baccata</name>
    <dbReference type="NCBI Taxonomy" id="106549"/>
    <lineage>
        <taxon>Eukaryota</taxon>
        <taxon>Viridiplantae</taxon>
        <taxon>Streptophyta</taxon>
        <taxon>Embryophyta</taxon>
        <taxon>Tracheophyta</taxon>
        <taxon>Spermatophyta</taxon>
        <taxon>Magnoliopsida</taxon>
        <taxon>eudicotyledons</taxon>
        <taxon>Gunneridae</taxon>
        <taxon>Pentapetalae</taxon>
        <taxon>rosids</taxon>
        <taxon>fabids</taxon>
        <taxon>Rosales</taxon>
        <taxon>Rosaceae</taxon>
        <taxon>Amygdaloideae</taxon>
        <taxon>Maleae</taxon>
        <taxon>Malus</taxon>
    </lineage>
</organism>
<dbReference type="Pfam" id="PF25512">
    <property type="entry name" value="zf-CCCH_AtC3H23"/>
    <property type="match status" value="1"/>
</dbReference>
<dbReference type="Pfam" id="PF00642">
    <property type="entry name" value="zf-CCCH"/>
    <property type="match status" value="1"/>
</dbReference>
<evidence type="ECO:0000313" key="8">
    <source>
        <dbReference type="Proteomes" id="UP000315295"/>
    </source>
</evidence>
<feature type="domain" description="C3H1-type" evidence="6">
    <location>
        <begin position="102"/>
        <end position="130"/>
    </location>
</feature>
<dbReference type="SUPFAM" id="SSF90229">
    <property type="entry name" value="CCCH zinc finger"/>
    <property type="match status" value="1"/>
</dbReference>
<dbReference type="STRING" id="106549.A0A540MBZ1"/>
<dbReference type="PROSITE" id="PS50103">
    <property type="entry name" value="ZF_C3H1"/>
    <property type="match status" value="2"/>
</dbReference>
<comment type="caution">
    <text evidence="7">The sequence shown here is derived from an EMBL/GenBank/DDBJ whole genome shotgun (WGS) entry which is preliminary data.</text>
</comment>
<dbReference type="InterPro" id="IPR045234">
    <property type="entry name" value="Unkempt-like"/>
</dbReference>
<keyword evidence="3 5" id="KW-0862">Zinc</keyword>
<keyword evidence="4" id="KW-0238">DNA-binding</keyword>
<evidence type="ECO:0000256" key="2">
    <source>
        <dbReference type="ARBA" id="ARBA00022771"/>
    </source>
</evidence>
<accession>A0A540MBZ1</accession>
<evidence type="ECO:0000259" key="6">
    <source>
        <dbReference type="PROSITE" id="PS50103"/>
    </source>
</evidence>
<dbReference type="EMBL" id="VIEB01000295">
    <property type="protein sequence ID" value="TQD96260.1"/>
    <property type="molecule type" value="Genomic_DNA"/>
</dbReference>
<dbReference type="InterPro" id="IPR036855">
    <property type="entry name" value="Znf_CCCH_sf"/>
</dbReference>
<dbReference type="Gene3D" id="3.30.1370.210">
    <property type="match status" value="1"/>
</dbReference>
<dbReference type="InterPro" id="IPR057444">
    <property type="entry name" value="Znf-CCCH_AtC3H23-like"/>
</dbReference>
<evidence type="ECO:0000313" key="7">
    <source>
        <dbReference type="EMBL" id="TQD96260.1"/>
    </source>
</evidence>
<reference evidence="7 8" key="1">
    <citation type="journal article" date="2019" name="G3 (Bethesda)">
        <title>Sequencing of a Wild Apple (Malus baccata) Genome Unravels the Differences Between Cultivated and Wild Apple Species Regarding Disease Resistance and Cold Tolerance.</title>
        <authorList>
            <person name="Chen X."/>
        </authorList>
    </citation>
    <scope>NUCLEOTIDE SEQUENCE [LARGE SCALE GENOMIC DNA]</scope>
    <source>
        <strain evidence="8">cv. Shandingzi</strain>
        <tissue evidence="7">Leaves</tissue>
    </source>
</reference>
<evidence type="ECO:0000256" key="5">
    <source>
        <dbReference type="PROSITE-ProRule" id="PRU00723"/>
    </source>
</evidence>
<evidence type="ECO:0000256" key="1">
    <source>
        <dbReference type="ARBA" id="ARBA00022723"/>
    </source>
</evidence>
<dbReference type="GO" id="GO:0008270">
    <property type="term" value="F:zinc ion binding"/>
    <property type="evidence" value="ECO:0007669"/>
    <property type="project" value="UniProtKB-KW"/>
</dbReference>
<dbReference type="PANTHER" id="PTHR14493">
    <property type="entry name" value="UNKEMPT FAMILY MEMBER"/>
    <property type="match status" value="1"/>
</dbReference>
<keyword evidence="8" id="KW-1185">Reference proteome</keyword>
<feature type="zinc finger region" description="C3H1-type" evidence="5">
    <location>
        <begin position="138"/>
        <end position="164"/>
    </location>
</feature>
<keyword evidence="1 5" id="KW-0479">Metal-binding</keyword>
<dbReference type="PANTHER" id="PTHR14493:SF109">
    <property type="entry name" value="ZINC FINGER CCCH DOMAIN-CONTAINING PROTEIN 54"/>
    <property type="match status" value="1"/>
</dbReference>
<feature type="domain" description="C3H1-type" evidence="6">
    <location>
        <begin position="138"/>
        <end position="164"/>
    </location>
</feature>
<evidence type="ECO:0000256" key="4">
    <source>
        <dbReference type="ARBA" id="ARBA00023125"/>
    </source>
</evidence>
<proteinExistence type="predicted"/>
<dbReference type="AlphaFoldDB" id="A0A540MBZ1"/>
<dbReference type="GO" id="GO:0003677">
    <property type="term" value="F:DNA binding"/>
    <property type="evidence" value="ECO:0007669"/>
    <property type="project" value="UniProtKB-KW"/>
</dbReference>
<feature type="zinc finger region" description="C3H1-type" evidence="5">
    <location>
        <begin position="102"/>
        <end position="130"/>
    </location>
</feature>
<dbReference type="InterPro" id="IPR000571">
    <property type="entry name" value="Znf_CCCH"/>
</dbReference>
<keyword evidence="2 5" id="KW-0863">Zinc-finger</keyword>
<evidence type="ECO:0000256" key="3">
    <source>
        <dbReference type="ARBA" id="ARBA00022833"/>
    </source>
</evidence>
<protein>
    <recommendedName>
        <fullName evidence="6">C3H1-type domain-containing protein</fullName>
    </recommendedName>
</protein>
<name>A0A540MBZ1_MALBA</name>
<dbReference type="Proteomes" id="UP000315295">
    <property type="component" value="Unassembled WGS sequence"/>
</dbReference>
<gene>
    <name evidence="7" type="ORF">C1H46_018169</name>
</gene>
<dbReference type="SMART" id="SM00356">
    <property type="entry name" value="ZnF_C3H1"/>
    <property type="match status" value="2"/>
</dbReference>
<sequence>MMQGVYPGYYYQLAEPNVCYSGLFGSPVVQYHEPMIPVLYRYQCQCQYHDPMIDNAIFGSDMFRMYGYKVKRCHRMRAHDWTECPYAHRGEKAQRRDPRKYAYVAIVCPAFRRTGHCRKGDSCEFAHGVFEYWLHPAKYRTSACNILNNGYCPRKVCFFAHSPDQLRPEHKYSAQKYFIAYQQAGYYPPNQYYQYQNSNNDNYDHVYRASPRTPKANLGGGGVEVKAPLTVEENQTMMNNKKIVDESRLKVEEFLNNLRALRLSDYEMEYDQGEIDAACGMKSYGGGEASVSEMPQFDWITELLQ</sequence>